<gene>
    <name evidence="1" type="ORF">VLY81_10035</name>
</gene>
<keyword evidence="2" id="KW-1185">Reference proteome</keyword>
<dbReference type="InterPro" id="IPR032710">
    <property type="entry name" value="NTF2-like_dom_sf"/>
</dbReference>
<evidence type="ECO:0008006" key="3">
    <source>
        <dbReference type="Google" id="ProtNLM"/>
    </source>
</evidence>
<evidence type="ECO:0000313" key="2">
    <source>
        <dbReference type="Proteomes" id="UP001333102"/>
    </source>
</evidence>
<dbReference type="SUPFAM" id="SSF54427">
    <property type="entry name" value="NTF2-like"/>
    <property type="match status" value="1"/>
</dbReference>
<dbReference type="EMBL" id="CP141614">
    <property type="protein sequence ID" value="WRP15962.1"/>
    <property type="molecule type" value="Genomic_DNA"/>
</dbReference>
<protein>
    <recommendedName>
        <fullName evidence="3">Nuclear transport factor 2 family protein</fullName>
    </recommendedName>
</protein>
<dbReference type="RefSeq" id="WP_324670395.1">
    <property type="nucleotide sequence ID" value="NZ_CP141614.1"/>
</dbReference>
<sequence>MFAEDAVYCGTHRALEGRDAIRRMYEASRAQGQAAGLVARVVPLLCGAWAVGLYRRGGPGGQTGSGHLVAINHVDVRAGRILAHDLVEGEAAAEEIARI</sequence>
<name>A0ABZ1BT50_9FIRM</name>
<proteinExistence type="predicted"/>
<evidence type="ECO:0000313" key="1">
    <source>
        <dbReference type="EMBL" id="WRP15962.1"/>
    </source>
</evidence>
<accession>A0ABZ1BT50</accession>
<dbReference type="Proteomes" id="UP001333102">
    <property type="component" value="Chromosome"/>
</dbReference>
<reference evidence="2" key="1">
    <citation type="submission" date="2023-12" db="EMBL/GenBank/DDBJ databases">
        <title>Novel isolates from deep terrestrial aquifers shed light on the physiology and ecology of the class Limnochordia.</title>
        <authorList>
            <person name="Karnachuk O.V."/>
            <person name="Lukina A.P."/>
            <person name="Avakyan M.R."/>
            <person name="Kadnikov V."/>
            <person name="Begmatov S."/>
            <person name="Beletsky A.V."/>
            <person name="Mardanov A.V."/>
            <person name="Ravin N.V."/>
        </authorList>
    </citation>
    <scope>NUCLEOTIDE SEQUENCE [LARGE SCALE GENOMIC DNA]</scope>
    <source>
        <strain evidence="2">LN</strain>
    </source>
</reference>
<organism evidence="1 2">
    <name type="scientific">Geochorda subterranea</name>
    <dbReference type="NCBI Taxonomy" id="3109564"/>
    <lineage>
        <taxon>Bacteria</taxon>
        <taxon>Bacillati</taxon>
        <taxon>Bacillota</taxon>
        <taxon>Limnochordia</taxon>
        <taxon>Limnochordales</taxon>
        <taxon>Geochordaceae</taxon>
        <taxon>Geochorda</taxon>
    </lineage>
</organism>
<dbReference type="Gene3D" id="3.10.450.50">
    <property type="match status" value="1"/>
</dbReference>